<keyword evidence="1" id="KW-1133">Transmembrane helix</keyword>
<gene>
    <name evidence="2" type="ORF">AP75_13025</name>
</gene>
<organism evidence="2 3">
    <name type="scientific">Kaistella haifensis DSM 19056</name>
    <dbReference type="NCBI Taxonomy" id="1450526"/>
    <lineage>
        <taxon>Bacteria</taxon>
        <taxon>Pseudomonadati</taxon>
        <taxon>Bacteroidota</taxon>
        <taxon>Flavobacteriia</taxon>
        <taxon>Flavobacteriales</taxon>
        <taxon>Weeksellaceae</taxon>
        <taxon>Chryseobacterium group</taxon>
        <taxon>Kaistella</taxon>
    </lineage>
</organism>
<proteinExistence type="predicted"/>
<comment type="caution">
    <text evidence="2">The sequence shown here is derived from an EMBL/GenBank/DDBJ whole genome shotgun (WGS) entry which is preliminary data.</text>
</comment>
<evidence type="ECO:0000313" key="2">
    <source>
        <dbReference type="EMBL" id="OWK97112.1"/>
    </source>
</evidence>
<accession>A0A246B6W0</accession>
<dbReference type="AlphaFoldDB" id="A0A246B6W0"/>
<dbReference type="Pfam" id="PF19528">
    <property type="entry name" value="DUF6056"/>
    <property type="match status" value="1"/>
</dbReference>
<feature type="transmembrane region" description="Helical" evidence="1">
    <location>
        <begin position="73"/>
        <end position="95"/>
    </location>
</feature>
<evidence type="ECO:0000313" key="3">
    <source>
        <dbReference type="Proteomes" id="UP000197587"/>
    </source>
</evidence>
<dbReference type="EMBL" id="JASZ02000042">
    <property type="protein sequence ID" value="OWK97112.1"/>
    <property type="molecule type" value="Genomic_DNA"/>
</dbReference>
<protein>
    <submittedName>
        <fullName evidence="2">Uncharacterized protein</fullName>
    </submittedName>
</protein>
<sequence length="235" mass="27283">MLISILAPGNTVRTLSEKSPNTHDVIFSISRAIFRTVTFTAERLFIFLILGVFLFKGLQKRNLKMSVPKIPTIILKSACVFFPFLVLCFGIFPSYYATGRIPPERTVNTVSFFFLISIVFSIQFYKDNFIEDENIHFKSIINYIPILLLLIIVTHPNDLRNNFYDLFSGRSLIFAKEMEERDQYLKSTPEEFVTVKKISVIPNTLLFKDISGDPTSFFNYYYARFYNKKSVSVHE</sequence>
<evidence type="ECO:0000256" key="1">
    <source>
        <dbReference type="SAM" id="Phobius"/>
    </source>
</evidence>
<keyword evidence="3" id="KW-1185">Reference proteome</keyword>
<feature type="transmembrane region" description="Helical" evidence="1">
    <location>
        <begin position="107"/>
        <end position="125"/>
    </location>
</feature>
<dbReference type="InterPro" id="IPR045691">
    <property type="entry name" value="DUF6056"/>
</dbReference>
<reference evidence="2 3" key="1">
    <citation type="submission" date="2014-01" db="EMBL/GenBank/DDBJ databases">
        <authorList>
            <consortium name="Genome Consortium for Active Teaching"/>
            <person name="Sontag T.C."/>
            <person name="Newman J.D."/>
        </authorList>
    </citation>
    <scope>NUCLEOTIDE SEQUENCE [LARGE SCALE GENOMIC DNA]</scope>
    <source>
        <strain evidence="2 3">DSM 19056</strain>
    </source>
</reference>
<keyword evidence="1" id="KW-0472">Membrane</keyword>
<feature type="transmembrane region" description="Helical" evidence="1">
    <location>
        <begin position="32"/>
        <end position="53"/>
    </location>
</feature>
<name>A0A246B6W0_9FLAO</name>
<feature type="transmembrane region" description="Helical" evidence="1">
    <location>
        <begin position="137"/>
        <end position="155"/>
    </location>
</feature>
<reference evidence="2 3" key="2">
    <citation type="submission" date="2017-05" db="EMBL/GenBank/DDBJ databases">
        <title>Genome of Chryseobacterium haifense.</title>
        <authorList>
            <person name="Newman J.D."/>
        </authorList>
    </citation>
    <scope>NUCLEOTIDE SEQUENCE [LARGE SCALE GENOMIC DNA]</scope>
    <source>
        <strain evidence="2 3">DSM 19056</strain>
    </source>
</reference>
<dbReference type="Proteomes" id="UP000197587">
    <property type="component" value="Unassembled WGS sequence"/>
</dbReference>
<keyword evidence="1" id="KW-0812">Transmembrane</keyword>